<dbReference type="Pfam" id="PF07690">
    <property type="entry name" value="MFS_1"/>
    <property type="match status" value="1"/>
</dbReference>
<evidence type="ECO:0000256" key="5">
    <source>
        <dbReference type="ARBA" id="ARBA00022989"/>
    </source>
</evidence>
<sequence>MTRNPSAAVLVYAFAVVMLGTTMPTSMYALYGAKLHFSVLTTTVVFATYAVGVIAALVGFGHWSDTLGRRPLLASGLVLAAASSLVFLTAGPLWQLLIGRALSGLSAGIFTGTATVAIVEAAPPARRDHAAVIATIANMGGLGLGPVFSGVLVQYLRWPLQLSFAVHLGLLALAAIGLLRVRETVRGSGKPPAPRGLSVPAEVRGAFVPAAIATFAGFAVLGLFTAVVPTFLAEMLGVRNHAVAGVVVALIFAGSALAQVAARPLRTSAALIGGCAILVAGVLLILLALLLTSVVWLVLGAFVAGAGQGITFSKSVRSVADAAPPERRAEVTSTLFVVSYLAISVPVVGEGLAVRLWGLRTAGISFAAAVAVLASLALVASWAVDRRRERIAVGG</sequence>
<dbReference type="RefSeq" id="WP_068004965.1">
    <property type="nucleotide sequence ID" value="NZ_QQBC01000003.1"/>
</dbReference>
<dbReference type="STRING" id="1210086.GCA_001613105_06027"/>
<dbReference type="PANTHER" id="PTHR23517">
    <property type="entry name" value="RESISTANCE PROTEIN MDTM, PUTATIVE-RELATED-RELATED"/>
    <property type="match status" value="1"/>
</dbReference>
<dbReference type="Gene3D" id="1.20.1250.20">
    <property type="entry name" value="MFS general substrate transporter like domains"/>
    <property type="match status" value="1"/>
</dbReference>
<evidence type="ECO:0000256" key="2">
    <source>
        <dbReference type="ARBA" id="ARBA00022448"/>
    </source>
</evidence>
<evidence type="ECO:0000259" key="8">
    <source>
        <dbReference type="PROSITE" id="PS50850"/>
    </source>
</evidence>
<evidence type="ECO:0000313" key="10">
    <source>
        <dbReference type="Proteomes" id="UP000254869"/>
    </source>
</evidence>
<dbReference type="EMBL" id="QQBC01000003">
    <property type="protein sequence ID" value="RDI66971.1"/>
    <property type="molecule type" value="Genomic_DNA"/>
</dbReference>
<feature type="transmembrane region" description="Helical" evidence="7">
    <location>
        <begin position="131"/>
        <end position="156"/>
    </location>
</feature>
<name>A0A370IA17_9NOCA</name>
<evidence type="ECO:0000313" key="9">
    <source>
        <dbReference type="EMBL" id="RDI66971.1"/>
    </source>
</evidence>
<evidence type="ECO:0000256" key="3">
    <source>
        <dbReference type="ARBA" id="ARBA00022475"/>
    </source>
</evidence>
<keyword evidence="10" id="KW-1185">Reference proteome</keyword>
<feature type="domain" description="Major facilitator superfamily (MFS) profile" evidence="8">
    <location>
        <begin position="6"/>
        <end position="389"/>
    </location>
</feature>
<evidence type="ECO:0000256" key="1">
    <source>
        <dbReference type="ARBA" id="ARBA00004651"/>
    </source>
</evidence>
<evidence type="ECO:0000256" key="4">
    <source>
        <dbReference type="ARBA" id="ARBA00022692"/>
    </source>
</evidence>
<gene>
    <name evidence="9" type="ORF">DFR76_10342</name>
</gene>
<feature type="transmembrane region" description="Helical" evidence="7">
    <location>
        <begin position="37"/>
        <end position="60"/>
    </location>
</feature>
<feature type="transmembrane region" description="Helical" evidence="7">
    <location>
        <begin position="205"/>
        <end position="229"/>
    </location>
</feature>
<feature type="transmembrane region" description="Helical" evidence="7">
    <location>
        <begin position="363"/>
        <end position="384"/>
    </location>
</feature>
<feature type="transmembrane region" description="Helical" evidence="7">
    <location>
        <begin position="72"/>
        <end position="91"/>
    </location>
</feature>
<dbReference type="SUPFAM" id="SSF103473">
    <property type="entry name" value="MFS general substrate transporter"/>
    <property type="match status" value="1"/>
</dbReference>
<feature type="transmembrane region" description="Helical" evidence="7">
    <location>
        <begin position="241"/>
        <end position="262"/>
    </location>
</feature>
<feature type="transmembrane region" description="Helical" evidence="7">
    <location>
        <begin position="334"/>
        <end position="357"/>
    </location>
</feature>
<keyword evidence="3" id="KW-1003">Cell membrane</keyword>
<evidence type="ECO:0000256" key="7">
    <source>
        <dbReference type="SAM" id="Phobius"/>
    </source>
</evidence>
<feature type="transmembrane region" description="Helical" evidence="7">
    <location>
        <begin position="162"/>
        <end position="181"/>
    </location>
</feature>
<comment type="caution">
    <text evidence="9">The sequence shown here is derived from an EMBL/GenBank/DDBJ whole genome shotgun (WGS) entry which is preliminary data.</text>
</comment>
<dbReference type="InterPro" id="IPR020846">
    <property type="entry name" value="MFS_dom"/>
</dbReference>
<comment type="subcellular location">
    <subcellularLocation>
        <location evidence="1">Cell membrane</location>
        <topology evidence="1">Multi-pass membrane protein</topology>
    </subcellularLocation>
</comment>
<keyword evidence="2" id="KW-0813">Transport</keyword>
<keyword evidence="6 7" id="KW-0472">Membrane</keyword>
<feature type="transmembrane region" description="Helical" evidence="7">
    <location>
        <begin position="7"/>
        <end position="31"/>
    </location>
</feature>
<dbReference type="PANTHER" id="PTHR23517:SF13">
    <property type="entry name" value="MAJOR FACILITATOR SUPERFAMILY MFS_1"/>
    <property type="match status" value="1"/>
</dbReference>
<dbReference type="GO" id="GO:0022857">
    <property type="term" value="F:transmembrane transporter activity"/>
    <property type="evidence" value="ECO:0007669"/>
    <property type="project" value="InterPro"/>
</dbReference>
<feature type="transmembrane region" description="Helical" evidence="7">
    <location>
        <begin position="269"/>
        <end position="288"/>
    </location>
</feature>
<keyword evidence="5 7" id="KW-1133">Transmembrane helix</keyword>
<dbReference type="InterPro" id="IPR050171">
    <property type="entry name" value="MFS_Transporters"/>
</dbReference>
<feature type="transmembrane region" description="Helical" evidence="7">
    <location>
        <begin position="294"/>
        <end position="313"/>
    </location>
</feature>
<dbReference type="Proteomes" id="UP000254869">
    <property type="component" value="Unassembled WGS sequence"/>
</dbReference>
<dbReference type="InterPro" id="IPR036259">
    <property type="entry name" value="MFS_trans_sf"/>
</dbReference>
<keyword evidence="4 7" id="KW-0812">Transmembrane</keyword>
<proteinExistence type="predicted"/>
<evidence type="ECO:0000256" key="6">
    <source>
        <dbReference type="ARBA" id="ARBA00023136"/>
    </source>
</evidence>
<dbReference type="PROSITE" id="PS50850">
    <property type="entry name" value="MFS"/>
    <property type="match status" value="1"/>
</dbReference>
<dbReference type="AlphaFoldDB" id="A0A370IA17"/>
<accession>A0A370IA17</accession>
<dbReference type="InterPro" id="IPR011701">
    <property type="entry name" value="MFS"/>
</dbReference>
<reference evidence="9 10" key="1">
    <citation type="submission" date="2018-07" db="EMBL/GenBank/DDBJ databases">
        <title>Genomic Encyclopedia of Type Strains, Phase IV (KMG-IV): sequencing the most valuable type-strain genomes for metagenomic binning, comparative biology and taxonomic classification.</title>
        <authorList>
            <person name="Goeker M."/>
        </authorList>
    </citation>
    <scope>NUCLEOTIDE SEQUENCE [LARGE SCALE GENOMIC DNA]</scope>
    <source>
        <strain evidence="9 10">DSM 44290</strain>
    </source>
</reference>
<feature type="transmembrane region" description="Helical" evidence="7">
    <location>
        <begin position="97"/>
        <end position="119"/>
    </location>
</feature>
<organism evidence="9 10">
    <name type="scientific">Nocardia pseudobrasiliensis</name>
    <dbReference type="NCBI Taxonomy" id="45979"/>
    <lineage>
        <taxon>Bacteria</taxon>
        <taxon>Bacillati</taxon>
        <taxon>Actinomycetota</taxon>
        <taxon>Actinomycetes</taxon>
        <taxon>Mycobacteriales</taxon>
        <taxon>Nocardiaceae</taxon>
        <taxon>Nocardia</taxon>
    </lineage>
</organism>
<protein>
    <submittedName>
        <fullName evidence="9">Putative MFS family arabinose efflux permease</fullName>
    </submittedName>
</protein>
<dbReference type="GO" id="GO:0005886">
    <property type="term" value="C:plasma membrane"/>
    <property type="evidence" value="ECO:0007669"/>
    <property type="project" value="UniProtKB-SubCell"/>
</dbReference>